<proteinExistence type="predicted"/>
<protein>
    <submittedName>
        <fullName evidence="1">Uncharacterized protein</fullName>
    </submittedName>
</protein>
<dbReference type="RefSeq" id="WP_315946937.1">
    <property type="nucleotide sequence ID" value="NZ_JAWCUA010000007.1"/>
</dbReference>
<evidence type="ECO:0000313" key="1">
    <source>
        <dbReference type="EMBL" id="MDU0113322.1"/>
    </source>
</evidence>
<comment type="caution">
    <text evidence="1">The sequence shown here is derived from an EMBL/GenBank/DDBJ whole genome shotgun (WGS) entry which is preliminary data.</text>
</comment>
<evidence type="ECO:0000313" key="2">
    <source>
        <dbReference type="Proteomes" id="UP001257914"/>
    </source>
</evidence>
<accession>A0ABU3R1G7</accession>
<reference evidence="1 2" key="1">
    <citation type="submission" date="2023-10" db="EMBL/GenBank/DDBJ databases">
        <title>Psychrosphaera aquimaarina strain SW33 isolated from seawater.</title>
        <authorList>
            <person name="Bayburt H."/>
            <person name="Kim J.M."/>
            <person name="Choi B.J."/>
            <person name="Jeon C.O."/>
        </authorList>
    </citation>
    <scope>NUCLEOTIDE SEQUENCE [LARGE SCALE GENOMIC DNA]</scope>
    <source>
        <strain evidence="1 2">KCTC 52743</strain>
    </source>
</reference>
<sequence length="368" mass="40994">MDLHLIRHIFAKLALLKGCNINPPVFLVFSFIIIPPFSAHANPPCWLSNLNIEHKQIYGVASTISASNLPPLHFAKANAINNWLLSEGQTEIKFDINLTTIEKYDLGGENLYFLADYQQKNKVYSLVSTNPNASNTSQACAITSCNIQQCSPSWICEDHSEQVSFISVAAPTIFANNQIKKIIDNSQSIANTINRAKVVGVIDLLHSDTSHLTISNIQQRYSITDLSQQTNTITIGEMCNDKGTLYSQVTLNTPNISAFHNWMDQPLLGNILGVVGYAKGQTSTGRLSDLLNVAVRRGLFEMAKTKNINVENDLKLTSNTDGYYSLMSKSHQYTESIVSAYIADMKMKINDKLQPEIFIWLLENKDKS</sequence>
<dbReference type="Proteomes" id="UP001257914">
    <property type="component" value="Unassembled WGS sequence"/>
</dbReference>
<name>A0ABU3R1G7_9GAMM</name>
<gene>
    <name evidence="1" type="ORF">RT723_10010</name>
</gene>
<dbReference type="EMBL" id="JAWCUA010000007">
    <property type="protein sequence ID" value="MDU0113322.1"/>
    <property type="molecule type" value="Genomic_DNA"/>
</dbReference>
<organism evidence="1 2">
    <name type="scientific">Psychrosphaera aquimarina</name>
    <dbReference type="NCBI Taxonomy" id="2044854"/>
    <lineage>
        <taxon>Bacteria</taxon>
        <taxon>Pseudomonadati</taxon>
        <taxon>Pseudomonadota</taxon>
        <taxon>Gammaproteobacteria</taxon>
        <taxon>Alteromonadales</taxon>
        <taxon>Pseudoalteromonadaceae</taxon>
        <taxon>Psychrosphaera</taxon>
    </lineage>
</organism>
<keyword evidence="2" id="KW-1185">Reference proteome</keyword>